<evidence type="ECO:0000313" key="1">
    <source>
        <dbReference type="EMBL" id="KAJ8942422.1"/>
    </source>
</evidence>
<dbReference type="AlphaFoldDB" id="A0AAV8XTI6"/>
<dbReference type="Proteomes" id="UP001162162">
    <property type="component" value="Unassembled WGS sequence"/>
</dbReference>
<comment type="caution">
    <text evidence="1">The sequence shown here is derived from an EMBL/GenBank/DDBJ whole genome shotgun (WGS) entry which is preliminary data.</text>
</comment>
<feature type="non-terminal residue" evidence="1">
    <location>
        <position position="102"/>
    </location>
</feature>
<reference evidence="1" key="1">
    <citation type="journal article" date="2023" name="Insect Mol. Biol.">
        <title>Genome sequencing provides insights into the evolution of gene families encoding plant cell wall-degrading enzymes in longhorned beetles.</title>
        <authorList>
            <person name="Shin N.R."/>
            <person name="Okamura Y."/>
            <person name="Kirsch R."/>
            <person name="Pauchet Y."/>
        </authorList>
    </citation>
    <scope>NUCLEOTIDE SEQUENCE</scope>
    <source>
        <strain evidence="1">AMC_N1</strain>
    </source>
</reference>
<protein>
    <submittedName>
        <fullName evidence="1">Uncharacterized protein</fullName>
    </submittedName>
</protein>
<name>A0AAV8XTI6_9CUCU</name>
<organism evidence="1 2">
    <name type="scientific">Aromia moschata</name>
    <dbReference type="NCBI Taxonomy" id="1265417"/>
    <lineage>
        <taxon>Eukaryota</taxon>
        <taxon>Metazoa</taxon>
        <taxon>Ecdysozoa</taxon>
        <taxon>Arthropoda</taxon>
        <taxon>Hexapoda</taxon>
        <taxon>Insecta</taxon>
        <taxon>Pterygota</taxon>
        <taxon>Neoptera</taxon>
        <taxon>Endopterygota</taxon>
        <taxon>Coleoptera</taxon>
        <taxon>Polyphaga</taxon>
        <taxon>Cucujiformia</taxon>
        <taxon>Chrysomeloidea</taxon>
        <taxon>Cerambycidae</taxon>
        <taxon>Cerambycinae</taxon>
        <taxon>Callichromatini</taxon>
        <taxon>Aromia</taxon>
    </lineage>
</organism>
<dbReference type="EMBL" id="JAPWTK010000327">
    <property type="protein sequence ID" value="KAJ8942422.1"/>
    <property type="molecule type" value="Genomic_DNA"/>
</dbReference>
<evidence type="ECO:0000313" key="2">
    <source>
        <dbReference type="Proteomes" id="UP001162162"/>
    </source>
</evidence>
<gene>
    <name evidence="1" type="ORF">NQ318_007096</name>
</gene>
<keyword evidence="2" id="KW-1185">Reference proteome</keyword>
<sequence length="102" mass="11810">MNNPQNYGLNDFEKQVLWETASTQVNKNRSEQLRTLRLYTGLWGSNRNAQYENMLIAQVLNIHRSNITKTIVHEIVSESLGIRKVCAKLVPKVLTDDQKARR</sequence>
<accession>A0AAV8XTI6</accession>
<proteinExistence type="predicted"/>